<reference evidence="1 2" key="1">
    <citation type="journal article" date="2021" name="Hortic Res">
        <title>High-quality reference genome and annotation aids understanding of berry development for evergreen blueberry (Vaccinium darrowii).</title>
        <authorList>
            <person name="Yu J."/>
            <person name="Hulse-Kemp A.M."/>
            <person name="Babiker E."/>
            <person name="Staton M."/>
        </authorList>
    </citation>
    <scope>NUCLEOTIDE SEQUENCE [LARGE SCALE GENOMIC DNA]</scope>
    <source>
        <strain evidence="2">cv. NJ 8807/NJ 8810</strain>
        <tissue evidence="1">Young leaf</tissue>
    </source>
</reference>
<proteinExistence type="predicted"/>
<evidence type="ECO:0000313" key="2">
    <source>
        <dbReference type="Proteomes" id="UP000828048"/>
    </source>
</evidence>
<comment type="caution">
    <text evidence="1">The sequence shown here is derived from an EMBL/GenBank/DDBJ whole genome shotgun (WGS) entry which is preliminary data.</text>
</comment>
<evidence type="ECO:0000313" key="1">
    <source>
        <dbReference type="EMBL" id="KAH7863314.1"/>
    </source>
</evidence>
<dbReference type="EMBL" id="CM037162">
    <property type="protein sequence ID" value="KAH7863314.1"/>
    <property type="molecule type" value="Genomic_DNA"/>
</dbReference>
<protein>
    <submittedName>
        <fullName evidence="1">Uncharacterized protein</fullName>
    </submittedName>
</protein>
<organism evidence="1 2">
    <name type="scientific">Vaccinium darrowii</name>
    <dbReference type="NCBI Taxonomy" id="229202"/>
    <lineage>
        <taxon>Eukaryota</taxon>
        <taxon>Viridiplantae</taxon>
        <taxon>Streptophyta</taxon>
        <taxon>Embryophyta</taxon>
        <taxon>Tracheophyta</taxon>
        <taxon>Spermatophyta</taxon>
        <taxon>Magnoliopsida</taxon>
        <taxon>eudicotyledons</taxon>
        <taxon>Gunneridae</taxon>
        <taxon>Pentapetalae</taxon>
        <taxon>asterids</taxon>
        <taxon>Ericales</taxon>
        <taxon>Ericaceae</taxon>
        <taxon>Vaccinioideae</taxon>
        <taxon>Vaccinieae</taxon>
        <taxon>Vaccinium</taxon>
    </lineage>
</organism>
<keyword evidence="2" id="KW-1185">Reference proteome</keyword>
<sequence>MAVSPSNTILPFKSHLHNSPLQSQTQLSLPLSIQKSQLTVFRKLNLTTRSLSTPHVLSKSNDSSSSSTVTEPVKDEPKRILSDCWREFHGENDWAELLEYPMDPLFRSELIRYGEMAQACYDAFNVDPFSKYCGSCRFTRREFLTRLGMESSGYEITRYLYAKVNVNLPHFFKKSRSKGWSENANWFGYVAVSNEERSAVLGRRDITIAWRGTGTNPELLEDLKGFFRQIPSDNIPCPDPTVKVESGFLDFYTDKNNFGFVKCSAREQILSEVKRLMEIYRNEEVSVTITGHSLGSALAILSGYDIVDKGINAMGDSRVVPVCVYSFSGPRVGNVRFKEKVKELGLKVLRVVNVHDLVPKLPLCYSHVGVELELDHKNSPFLRPADGDEFCAHNLEAHLHLLDGYYGKDNPHGRGHDRFILSTGRDTALVNKSCDFLKDYLDVPPNWRQEENKGMVKGEDGRWIHS</sequence>
<gene>
    <name evidence="1" type="ORF">Vadar_016052</name>
</gene>
<dbReference type="Proteomes" id="UP000828048">
    <property type="component" value="Chromosome 12"/>
</dbReference>
<name>A0ACB7ZC50_9ERIC</name>
<accession>A0ACB7ZC50</accession>